<name>A0AAV0B2V2_PHAPC</name>
<feature type="non-terminal residue" evidence="1">
    <location>
        <position position="87"/>
    </location>
</feature>
<organism evidence="1 2">
    <name type="scientific">Phakopsora pachyrhizi</name>
    <name type="common">Asian soybean rust disease fungus</name>
    <dbReference type="NCBI Taxonomy" id="170000"/>
    <lineage>
        <taxon>Eukaryota</taxon>
        <taxon>Fungi</taxon>
        <taxon>Dikarya</taxon>
        <taxon>Basidiomycota</taxon>
        <taxon>Pucciniomycotina</taxon>
        <taxon>Pucciniomycetes</taxon>
        <taxon>Pucciniales</taxon>
        <taxon>Phakopsoraceae</taxon>
        <taxon>Phakopsora</taxon>
    </lineage>
</organism>
<dbReference type="EMBL" id="CALTRL010003233">
    <property type="protein sequence ID" value="CAH7678734.1"/>
    <property type="molecule type" value="Genomic_DNA"/>
</dbReference>
<evidence type="ECO:0000313" key="2">
    <source>
        <dbReference type="Proteomes" id="UP001153365"/>
    </source>
</evidence>
<protein>
    <submittedName>
        <fullName evidence="1">Uncharacterized protein</fullName>
    </submittedName>
</protein>
<proteinExistence type="predicted"/>
<feature type="non-terminal residue" evidence="1">
    <location>
        <position position="1"/>
    </location>
</feature>
<dbReference type="AlphaFoldDB" id="A0AAV0B2V2"/>
<reference evidence="1" key="1">
    <citation type="submission" date="2022-06" db="EMBL/GenBank/DDBJ databases">
        <authorList>
            <consortium name="SYNGENTA / RWTH Aachen University"/>
        </authorList>
    </citation>
    <scope>NUCLEOTIDE SEQUENCE</scope>
</reference>
<accession>A0AAV0B2V2</accession>
<gene>
    <name evidence="1" type="ORF">PPACK8108_LOCUS13191</name>
</gene>
<sequence>TMRRQICWASNLAVALDSPKLPSCVKKLRPLMSLCKKLSSRIGEVEEEDEDNKDEEINQLPDTINSVLYGLLINLLTGIESISLAHQ</sequence>
<keyword evidence="2" id="KW-1185">Reference proteome</keyword>
<comment type="caution">
    <text evidence="1">The sequence shown here is derived from an EMBL/GenBank/DDBJ whole genome shotgun (WGS) entry which is preliminary data.</text>
</comment>
<evidence type="ECO:0000313" key="1">
    <source>
        <dbReference type="EMBL" id="CAH7678734.1"/>
    </source>
</evidence>
<dbReference type="Proteomes" id="UP001153365">
    <property type="component" value="Unassembled WGS sequence"/>
</dbReference>